<dbReference type="InterPro" id="IPR011989">
    <property type="entry name" value="ARM-like"/>
</dbReference>
<keyword evidence="4 5" id="KW-0406">Ion transport</keyword>
<keyword evidence="8" id="KW-1185">Reference proteome</keyword>
<dbReference type="InterPro" id="IPR038497">
    <property type="entry name" value="ATPase_V1-cplx_hsu_C_sf"/>
</dbReference>
<dbReference type="InterPro" id="IPR016024">
    <property type="entry name" value="ARM-type_fold"/>
</dbReference>
<sequence>MSTATTTLGLNVSSSLVSNTYLDENANKMRSKLVPWEGYQRAGLATAEEIALIKKVDRQPRAKVDSLLLSDGQTYILLYLRLLKKLQRVDTMQCLLILMGDALLDHVERIPLFTQAAESDSDLPFGPLLRALETQDEFVQLKASQILTVLLSSEKIPLPTSTLRSYINFLATFIQGSSTNKREVSVQCLESLLTRPQCRRIVWENPNVTAGLIQILRQKPSPQLTYQIIFCIWLLTFEPDVADQINSQFDVIPIMLDIAQAAAKEKVVRVVVSTFRNLVLKAPEKNLPAMLVAQLLPFVKNLATRKWTDEDILDDVQFLRDELTNNFQSLSTYDEYSSELSSGHLSWSPPHESEDFWKDNATKLNDSDFAQLKVLVKLLQDSTEPLVLAVAAHDIGQYVKHYERGKKVVTELGAKTRLMDLMMFDNSDVRYRALLSVQQLVSQPWVNA</sequence>
<evidence type="ECO:0000256" key="2">
    <source>
        <dbReference type="ARBA" id="ARBA00022448"/>
    </source>
</evidence>
<evidence type="ECO:0000256" key="3">
    <source>
        <dbReference type="ARBA" id="ARBA00022781"/>
    </source>
</evidence>
<dbReference type="GO" id="GO:0000221">
    <property type="term" value="C:vacuolar proton-transporting V-type ATPase, V1 domain"/>
    <property type="evidence" value="ECO:0007669"/>
    <property type="project" value="UniProtKB-UniRule"/>
</dbReference>
<dbReference type="STRING" id="1884261.A0A5C3R3K7"/>
<dbReference type="SUPFAM" id="SSF48371">
    <property type="entry name" value="ARM repeat"/>
    <property type="match status" value="1"/>
</dbReference>
<accession>A0A5C3R3K7</accession>
<dbReference type="Gene3D" id="1.25.10.10">
    <property type="entry name" value="Leucine-rich Repeat Variant"/>
    <property type="match status" value="1"/>
</dbReference>
<comment type="similarity">
    <text evidence="1 5">Belongs to the V-ATPase H subunit family.</text>
</comment>
<name>A0A5C3R3K7_9AGAR</name>
<evidence type="ECO:0000313" key="7">
    <source>
        <dbReference type="EMBL" id="TFL07561.1"/>
    </source>
</evidence>
<evidence type="ECO:0000256" key="5">
    <source>
        <dbReference type="PIRNR" id="PIRNR032184"/>
    </source>
</evidence>
<evidence type="ECO:0000256" key="4">
    <source>
        <dbReference type="ARBA" id="ARBA00023065"/>
    </source>
</evidence>
<dbReference type="OrthoDB" id="10263554at2759"/>
<dbReference type="PANTHER" id="PTHR10698">
    <property type="entry name" value="V-TYPE PROTON ATPASE SUBUNIT H"/>
    <property type="match status" value="1"/>
</dbReference>
<protein>
    <recommendedName>
        <fullName evidence="5">V-type proton ATPase subunit H</fullName>
    </recommendedName>
</protein>
<dbReference type="InterPro" id="IPR011987">
    <property type="entry name" value="ATPase_V1-cplx_hsu_C"/>
</dbReference>
<dbReference type="PIRSF" id="PIRSF032184">
    <property type="entry name" value="ATPase_V1_H"/>
    <property type="match status" value="1"/>
</dbReference>
<evidence type="ECO:0000313" key="8">
    <source>
        <dbReference type="Proteomes" id="UP000305067"/>
    </source>
</evidence>
<comment type="subunit">
    <text evidence="5">V-ATPase is a heteromultimeric enzyme made up of two complexes: the ATP-hydrolytic V1 complex and the proton translocation V0 complex.</text>
</comment>
<keyword evidence="3 5" id="KW-0375">Hydrogen ion transport</keyword>
<dbReference type="Proteomes" id="UP000305067">
    <property type="component" value="Unassembled WGS sequence"/>
</dbReference>
<dbReference type="GO" id="GO:0000329">
    <property type="term" value="C:fungal-type vacuole membrane"/>
    <property type="evidence" value="ECO:0007669"/>
    <property type="project" value="TreeGrafter"/>
</dbReference>
<comment type="function">
    <text evidence="5">Subunit of the V1 complex of vacuolar(H+)-ATPase (V-ATPase), a multisubunit enzyme composed of a peripheral complex (V1) that hydrolyzes ATP and a membrane integral complex (V0) that translocates protons. V-ATPase is responsible for acidifying and maintaining the pH of intracellular compartments.</text>
</comment>
<dbReference type="PANTHER" id="PTHR10698:SF0">
    <property type="entry name" value="V-TYPE PROTON ATPASE SUBUNIT H"/>
    <property type="match status" value="1"/>
</dbReference>
<evidence type="ECO:0000256" key="1">
    <source>
        <dbReference type="ARBA" id="ARBA00008613"/>
    </source>
</evidence>
<dbReference type="Gene3D" id="1.25.40.150">
    <property type="entry name" value="V-type ATPase, subunit H, C-terminal domain"/>
    <property type="match status" value="1"/>
</dbReference>
<organism evidence="7 8">
    <name type="scientific">Pterulicium gracile</name>
    <dbReference type="NCBI Taxonomy" id="1884261"/>
    <lineage>
        <taxon>Eukaryota</taxon>
        <taxon>Fungi</taxon>
        <taxon>Dikarya</taxon>
        <taxon>Basidiomycota</taxon>
        <taxon>Agaricomycotina</taxon>
        <taxon>Agaricomycetes</taxon>
        <taxon>Agaricomycetidae</taxon>
        <taxon>Agaricales</taxon>
        <taxon>Pleurotineae</taxon>
        <taxon>Pterulaceae</taxon>
        <taxon>Pterulicium</taxon>
    </lineage>
</organism>
<proteinExistence type="inferred from homology"/>
<evidence type="ECO:0000259" key="6">
    <source>
        <dbReference type="Pfam" id="PF11698"/>
    </source>
</evidence>
<reference evidence="7 8" key="1">
    <citation type="journal article" date="2019" name="Nat. Ecol. Evol.">
        <title>Megaphylogeny resolves global patterns of mushroom evolution.</title>
        <authorList>
            <person name="Varga T."/>
            <person name="Krizsan K."/>
            <person name="Foldi C."/>
            <person name="Dima B."/>
            <person name="Sanchez-Garcia M."/>
            <person name="Sanchez-Ramirez S."/>
            <person name="Szollosi G.J."/>
            <person name="Szarkandi J.G."/>
            <person name="Papp V."/>
            <person name="Albert L."/>
            <person name="Andreopoulos W."/>
            <person name="Angelini C."/>
            <person name="Antonin V."/>
            <person name="Barry K.W."/>
            <person name="Bougher N.L."/>
            <person name="Buchanan P."/>
            <person name="Buyck B."/>
            <person name="Bense V."/>
            <person name="Catcheside P."/>
            <person name="Chovatia M."/>
            <person name="Cooper J."/>
            <person name="Damon W."/>
            <person name="Desjardin D."/>
            <person name="Finy P."/>
            <person name="Geml J."/>
            <person name="Haridas S."/>
            <person name="Hughes K."/>
            <person name="Justo A."/>
            <person name="Karasinski D."/>
            <person name="Kautmanova I."/>
            <person name="Kiss B."/>
            <person name="Kocsube S."/>
            <person name="Kotiranta H."/>
            <person name="LaButti K.M."/>
            <person name="Lechner B.E."/>
            <person name="Liimatainen K."/>
            <person name="Lipzen A."/>
            <person name="Lukacs Z."/>
            <person name="Mihaltcheva S."/>
            <person name="Morgado L.N."/>
            <person name="Niskanen T."/>
            <person name="Noordeloos M.E."/>
            <person name="Ohm R.A."/>
            <person name="Ortiz-Santana B."/>
            <person name="Ovrebo C."/>
            <person name="Racz N."/>
            <person name="Riley R."/>
            <person name="Savchenko A."/>
            <person name="Shiryaev A."/>
            <person name="Soop K."/>
            <person name="Spirin V."/>
            <person name="Szebenyi C."/>
            <person name="Tomsovsky M."/>
            <person name="Tulloss R.E."/>
            <person name="Uehling J."/>
            <person name="Grigoriev I.V."/>
            <person name="Vagvolgyi C."/>
            <person name="Papp T."/>
            <person name="Martin F.M."/>
            <person name="Miettinen O."/>
            <person name="Hibbett D.S."/>
            <person name="Nagy L.G."/>
        </authorList>
    </citation>
    <scope>NUCLEOTIDE SEQUENCE [LARGE SCALE GENOMIC DNA]</scope>
    <source>
        <strain evidence="7 8">CBS 309.79</strain>
    </source>
</reference>
<dbReference type="EMBL" id="ML178814">
    <property type="protein sequence ID" value="TFL07561.1"/>
    <property type="molecule type" value="Genomic_DNA"/>
</dbReference>
<dbReference type="Pfam" id="PF03224">
    <property type="entry name" value="V-ATPase_H_N"/>
    <property type="match status" value="1"/>
</dbReference>
<dbReference type="GO" id="GO:0046961">
    <property type="term" value="F:proton-transporting ATPase activity, rotational mechanism"/>
    <property type="evidence" value="ECO:0007669"/>
    <property type="project" value="UniProtKB-UniRule"/>
</dbReference>
<dbReference type="InterPro" id="IPR004908">
    <property type="entry name" value="ATPase_V1-cplx_hsu"/>
</dbReference>
<dbReference type="AlphaFoldDB" id="A0A5C3R3K7"/>
<gene>
    <name evidence="7" type="ORF">BDV98DRAFT_539395</name>
</gene>
<feature type="domain" description="ATPase V1 complex subunit H C-terminal" evidence="6">
    <location>
        <begin position="330"/>
        <end position="445"/>
    </location>
</feature>
<dbReference type="Pfam" id="PF11698">
    <property type="entry name" value="V-ATPase_H_C"/>
    <property type="match status" value="1"/>
</dbReference>
<keyword evidence="2 5" id="KW-0813">Transport</keyword>